<dbReference type="FunFam" id="1.10.1040.10:FF:000004">
    <property type="entry name" value="Glycerol-3-phosphate dehydrogenase [NAD(+)]"/>
    <property type="match status" value="1"/>
</dbReference>
<dbReference type="InterPro" id="IPR006109">
    <property type="entry name" value="G3P_DH_NAD-dep_C"/>
</dbReference>
<dbReference type="PANTHER" id="PTHR11728">
    <property type="entry name" value="GLYCEROL-3-PHOSPHATE DEHYDROGENASE"/>
    <property type="match status" value="1"/>
</dbReference>
<dbReference type="GO" id="GO:0005975">
    <property type="term" value="P:carbohydrate metabolic process"/>
    <property type="evidence" value="ECO:0007669"/>
    <property type="project" value="InterPro"/>
</dbReference>
<feature type="binding site" evidence="7">
    <location>
        <position position="47"/>
    </location>
    <ligand>
        <name>NAD(+)</name>
        <dbReference type="ChEBI" id="CHEBI:57540"/>
    </ligand>
</feature>
<dbReference type="Pfam" id="PF07479">
    <property type="entry name" value="NAD_Gly3P_dh_C"/>
    <property type="match status" value="1"/>
</dbReference>
<feature type="binding site" evidence="7">
    <location>
        <position position="159"/>
    </location>
    <ligand>
        <name>NAD(+)</name>
        <dbReference type="ChEBI" id="CHEBI:57540"/>
    </ligand>
</feature>
<dbReference type="GO" id="GO:0046168">
    <property type="term" value="P:glycerol-3-phosphate catabolic process"/>
    <property type="evidence" value="ECO:0007669"/>
    <property type="project" value="UniProtKB-UniRule"/>
</dbReference>
<feature type="domain" description="Glycerol-3-phosphate dehydrogenase NAD-dependent C-terminal" evidence="11">
    <location>
        <begin position="199"/>
        <end position="344"/>
    </location>
</feature>
<evidence type="ECO:0000313" key="13">
    <source>
        <dbReference type="Proteomes" id="UP000266861"/>
    </source>
</evidence>
<dbReference type="GO" id="GO:0141152">
    <property type="term" value="F:glycerol-3-phosphate dehydrogenase (NAD+) activity"/>
    <property type="evidence" value="ECO:0007669"/>
    <property type="project" value="UniProtKB-UniRule"/>
</dbReference>
<evidence type="ECO:0000256" key="2">
    <source>
        <dbReference type="ARBA" id="ARBA00023002"/>
    </source>
</evidence>
<feature type="binding site" evidence="7">
    <location>
        <position position="274"/>
    </location>
    <ligand>
        <name>NAD(+)</name>
        <dbReference type="ChEBI" id="CHEBI:57540"/>
    </ligand>
</feature>
<feature type="domain" description="Glycerol-3-phosphate dehydrogenase NAD-dependent N-terminal" evidence="10">
    <location>
        <begin position="11"/>
        <end position="175"/>
    </location>
</feature>
<dbReference type="InterPro" id="IPR006168">
    <property type="entry name" value="G3P_DH_NAD-dep"/>
</dbReference>
<dbReference type="STRING" id="1348612.A0A397JAG1"/>
<dbReference type="GO" id="GO:0042803">
    <property type="term" value="F:protein homodimerization activity"/>
    <property type="evidence" value="ECO:0007669"/>
    <property type="project" value="InterPro"/>
</dbReference>
<dbReference type="GO" id="GO:0005634">
    <property type="term" value="C:nucleus"/>
    <property type="evidence" value="ECO:0007669"/>
    <property type="project" value="TreeGrafter"/>
</dbReference>
<dbReference type="PANTHER" id="PTHR11728:SF8">
    <property type="entry name" value="GLYCEROL-3-PHOSPHATE DEHYDROGENASE [NAD(+)]-RELATED"/>
    <property type="match status" value="1"/>
</dbReference>
<dbReference type="InterPro" id="IPR011128">
    <property type="entry name" value="G3P_DH_NAD-dep_N"/>
</dbReference>
<dbReference type="SUPFAM" id="SSF48179">
    <property type="entry name" value="6-phosphogluconate dehydrogenase C-terminal domain-like"/>
    <property type="match status" value="1"/>
</dbReference>
<dbReference type="InterPro" id="IPR036291">
    <property type="entry name" value="NAD(P)-bd_dom_sf"/>
</dbReference>
<keyword evidence="3 7" id="KW-0520">NAD</keyword>
<evidence type="ECO:0000256" key="7">
    <source>
        <dbReference type="PIRSR" id="PIRSR000114-3"/>
    </source>
</evidence>
<dbReference type="EMBL" id="PQFF01000077">
    <property type="protein sequence ID" value="RHZ84487.1"/>
    <property type="molecule type" value="Genomic_DNA"/>
</dbReference>
<evidence type="ECO:0000256" key="9">
    <source>
        <dbReference type="RuleBase" id="RU361243"/>
    </source>
</evidence>
<reference evidence="12 13" key="1">
    <citation type="submission" date="2018-08" db="EMBL/GenBank/DDBJ databases">
        <title>Genome and evolution of the arbuscular mycorrhizal fungus Diversispora epigaea (formerly Glomus versiforme) and its bacterial endosymbionts.</title>
        <authorList>
            <person name="Sun X."/>
            <person name="Fei Z."/>
            <person name="Harrison M."/>
        </authorList>
    </citation>
    <scope>NUCLEOTIDE SEQUENCE [LARGE SCALE GENOMIC DNA]</scope>
    <source>
        <strain evidence="12 13">IT104</strain>
    </source>
</reference>
<dbReference type="InterPro" id="IPR017751">
    <property type="entry name" value="G3P_DH_NAD-dep_euk"/>
</dbReference>
<dbReference type="GO" id="GO:0005829">
    <property type="term" value="C:cytosol"/>
    <property type="evidence" value="ECO:0007669"/>
    <property type="project" value="TreeGrafter"/>
</dbReference>
<feature type="binding site" evidence="7">
    <location>
        <begin position="16"/>
        <end position="21"/>
    </location>
    <ligand>
        <name>NAD(+)</name>
        <dbReference type="ChEBI" id="CHEBI:57540"/>
    </ligand>
</feature>
<evidence type="ECO:0000256" key="5">
    <source>
        <dbReference type="PIRSR" id="PIRSR000114-1"/>
    </source>
</evidence>
<evidence type="ECO:0000256" key="4">
    <source>
        <dbReference type="ARBA" id="ARBA00048683"/>
    </source>
</evidence>
<dbReference type="InterPro" id="IPR013328">
    <property type="entry name" value="6PGD_dom2"/>
</dbReference>
<proteinExistence type="inferred from homology"/>
<dbReference type="Proteomes" id="UP000266861">
    <property type="component" value="Unassembled WGS sequence"/>
</dbReference>
<dbReference type="PRINTS" id="PR00077">
    <property type="entry name" value="GPDHDRGNASE"/>
</dbReference>
<comment type="catalytic activity">
    <reaction evidence="4 9">
        <text>sn-glycerol 3-phosphate + NAD(+) = dihydroxyacetone phosphate + NADH + H(+)</text>
        <dbReference type="Rhea" id="RHEA:11092"/>
        <dbReference type="ChEBI" id="CHEBI:15378"/>
        <dbReference type="ChEBI" id="CHEBI:57540"/>
        <dbReference type="ChEBI" id="CHEBI:57597"/>
        <dbReference type="ChEBI" id="CHEBI:57642"/>
        <dbReference type="ChEBI" id="CHEBI:57945"/>
        <dbReference type="EC" id="1.1.1.8"/>
    </reaction>
</comment>
<feature type="binding site" evidence="7">
    <location>
        <position position="103"/>
    </location>
    <ligand>
        <name>NAD(+)</name>
        <dbReference type="ChEBI" id="CHEBI:57540"/>
    </ligand>
</feature>
<accession>A0A397JAG1</accession>
<dbReference type="AlphaFoldDB" id="A0A397JAG1"/>
<dbReference type="InterPro" id="IPR008927">
    <property type="entry name" value="6-PGluconate_DH-like_C_sf"/>
</dbReference>
<dbReference type="Gene3D" id="3.40.50.720">
    <property type="entry name" value="NAD(P)-binding Rossmann-like Domain"/>
    <property type="match status" value="1"/>
</dbReference>
<evidence type="ECO:0000259" key="10">
    <source>
        <dbReference type="Pfam" id="PF01210"/>
    </source>
</evidence>
<dbReference type="NCBIfam" id="TIGR03376">
    <property type="entry name" value="glycerol3P_DH"/>
    <property type="match status" value="1"/>
</dbReference>
<feature type="binding site" evidence="7">
    <location>
        <position position="303"/>
    </location>
    <ligand>
        <name>NAD(+)</name>
        <dbReference type="ChEBI" id="CHEBI:57540"/>
    </ligand>
</feature>
<feature type="binding site" evidence="6">
    <location>
        <position position="126"/>
    </location>
    <ligand>
        <name>substrate</name>
    </ligand>
</feature>
<gene>
    <name evidence="12" type="ORF">Glove_81g37</name>
</gene>
<keyword evidence="13" id="KW-1185">Reference proteome</keyword>
<evidence type="ECO:0000259" key="11">
    <source>
        <dbReference type="Pfam" id="PF07479"/>
    </source>
</evidence>
<evidence type="ECO:0000313" key="12">
    <source>
        <dbReference type="EMBL" id="RHZ84487.1"/>
    </source>
</evidence>
<comment type="similarity">
    <text evidence="1 8">Belongs to the NAD-dependent glycerol-3-phosphate dehydrogenase family.</text>
</comment>
<dbReference type="GO" id="GO:0051287">
    <property type="term" value="F:NAD binding"/>
    <property type="evidence" value="ECO:0007669"/>
    <property type="project" value="UniProtKB-UniRule"/>
</dbReference>
<evidence type="ECO:0000256" key="3">
    <source>
        <dbReference type="ARBA" id="ARBA00023027"/>
    </source>
</evidence>
<name>A0A397JAG1_9GLOM</name>
<feature type="binding site" evidence="6">
    <location>
        <begin position="274"/>
        <end position="275"/>
    </location>
    <ligand>
        <name>substrate</name>
    </ligand>
</feature>
<feature type="active site" description="Proton acceptor" evidence="5">
    <location>
        <position position="210"/>
    </location>
</feature>
<dbReference type="Gene3D" id="1.10.1040.10">
    <property type="entry name" value="N-(1-d-carboxylethyl)-l-norvaline Dehydrogenase, domain 2"/>
    <property type="match status" value="1"/>
</dbReference>
<evidence type="ECO:0000256" key="8">
    <source>
        <dbReference type="RuleBase" id="RU000437"/>
    </source>
</evidence>
<dbReference type="PIRSF" id="PIRSF000114">
    <property type="entry name" value="Glycerol-3-P_dh"/>
    <property type="match status" value="1"/>
</dbReference>
<dbReference type="OrthoDB" id="10263760at2759"/>
<feature type="binding site" evidence="7">
    <location>
        <position position="301"/>
    </location>
    <ligand>
        <name>NAD(+)</name>
        <dbReference type="ChEBI" id="CHEBI:57540"/>
    </ligand>
</feature>
<organism evidence="12 13">
    <name type="scientific">Diversispora epigaea</name>
    <dbReference type="NCBI Taxonomy" id="1348612"/>
    <lineage>
        <taxon>Eukaryota</taxon>
        <taxon>Fungi</taxon>
        <taxon>Fungi incertae sedis</taxon>
        <taxon>Mucoromycota</taxon>
        <taxon>Glomeromycotina</taxon>
        <taxon>Glomeromycetes</taxon>
        <taxon>Diversisporales</taxon>
        <taxon>Diversisporaceae</taxon>
        <taxon>Diversispora</taxon>
    </lineage>
</organism>
<dbReference type="PROSITE" id="PS00957">
    <property type="entry name" value="NAD_G3PDH"/>
    <property type="match status" value="1"/>
</dbReference>
<evidence type="ECO:0000256" key="1">
    <source>
        <dbReference type="ARBA" id="ARBA00011009"/>
    </source>
</evidence>
<evidence type="ECO:0000256" key="6">
    <source>
        <dbReference type="PIRSR" id="PIRSR000114-2"/>
    </source>
</evidence>
<dbReference type="Pfam" id="PF01210">
    <property type="entry name" value="NAD_Gly3P_dh_N"/>
    <property type="match status" value="1"/>
</dbReference>
<comment type="caution">
    <text evidence="12">The sequence shown here is derived from an EMBL/GenBank/DDBJ whole genome shotgun (WGS) entry which is preliminary data.</text>
</comment>
<keyword evidence="2 8" id="KW-0560">Oxidoreductase</keyword>
<dbReference type="SUPFAM" id="SSF51735">
    <property type="entry name" value="NAD(P)-binding Rossmann-fold domains"/>
    <property type="match status" value="1"/>
</dbReference>
<dbReference type="EC" id="1.1.1.8" evidence="9"/>
<sequence>MARGNTIQKEKVAIIGSGNWGTAAARIIGENVTRHPDFHPEVKMWVFEEIIENRALTEIINEQHENIKYLPGFKIPENVIADPDMLNTIRDATILVFVVPHQFLYKVCDQLKGNIHPKAIGISLIKGCDTGETGIRPISTILEEALKIHICTLSGANIANEIAEGKFSETTIGYKIREEGELFKRLFETSYYQVGIIDDVIGVEMCGALKNVVALGAGIVDGLKMGDNSKAAIIRIGLSEMKKFLKMFYKNIKDETFFESCGVADVITSCYGGRNRRVAEAHVTTGKSFEQLEKELLGGQKLQGTLTAKEVCTMISIKGLENEFKLFVAIYRIAFEGLEPKKIFDVIVD</sequence>
<protein>
    <recommendedName>
        <fullName evidence="9">Glycerol-3-phosphate dehydrogenase [NAD(+)]</fullName>
        <ecNumber evidence="9">1.1.1.8</ecNumber>
    </recommendedName>
</protein>
<dbReference type="FunFam" id="3.40.50.720:FF:000365">
    <property type="entry name" value="Glycerol-3-phosphate dehydrogenase [NAD(+)]"/>
    <property type="match status" value="1"/>
</dbReference>